<evidence type="ECO:0000256" key="8">
    <source>
        <dbReference type="SAM" id="Coils"/>
    </source>
</evidence>
<evidence type="ECO:0000259" key="11">
    <source>
        <dbReference type="PROSITE" id="PS51457"/>
    </source>
</evidence>
<dbReference type="Proteomes" id="UP001652741">
    <property type="component" value="Chromosome ssa26"/>
</dbReference>
<evidence type="ECO:0000256" key="3">
    <source>
        <dbReference type="ARBA" id="ARBA00022771"/>
    </source>
</evidence>
<keyword evidence="6" id="KW-0539">Nucleus</keyword>
<evidence type="ECO:0000256" key="2">
    <source>
        <dbReference type="ARBA" id="ARBA00022723"/>
    </source>
</evidence>
<dbReference type="GeneID" id="106587752"/>
<accession>A0ABM3E1N3</accession>
<name>A0ABM3E1N3_SALSA</name>
<dbReference type="InterPro" id="IPR018379">
    <property type="entry name" value="BEN_domain"/>
</dbReference>
<dbReference type="PROSITE" id="PS51457">
    <property type="entry name" value="BEN"/>
    <property type="match status" value="1"/>
</dbReference>
<organism evidence="12 13">
    <name type="scientific">Salmo salar</name>
    <name type="common">Atlantic salmon</name>
    <dbReference type="NCBI Taxonomy" id="8030"/>
    <lineage>
        <taxon>Eukaryota</taxon>
        <taxon>Metazoa</taxon>
        <taxon>Chordata</taxon>
        <taxon>Craniata</taxon>
        <taxon>Vertebrata</taxon>
        <taxon>Euteleostomi</taxon>
        <taxon>Actinopterygii</taxon>
        <taxon>Neopterygii</taxon>
        <taxon>Teleostei</taxon>
        <taxon>Protacanthopterygii</taxon>
        <taxon>Salmoniformes</taxon>
        <taxon>Salmonidae</taxon>
        <taxon>Salmoninae</taxon>
        <taxon>Salmo</taxon>
    </lineage>
</organism>
<keyword evidence="5 7" id="KW-0238">DNA-binding</keyword>
<evidence type="ECO:0000259" key="10">
    <source>
        <dbReference type="PROSITE" id="PS50950"/>
    </source>
</evidence>
<feature type="region of interest" description="Disordered" evidence="9">
    <location>
        <begin position="431"/>
        <end position="460"/>
    </location>
</feature>
<dbReference type="InterPro" id="IPR006612">
    <property type="entry name" value="THAP_Znf"/>
</dbReference>
<evidence type="ECO:0000256" key="5">
    <source>
        <dbReference type="ARBA" id="ARBA00023125"/>
    </source>
</evidence>
<evidence type="ECO:0000256" key="4">
    <source>
        <dbReference type="ARBA" id="ARBA00022833"/>
    </source>
</evidence>
<feature type="compositionally biased region" description="Polar residues" evidence="9">
    <location>
        <begin position="432"/>
        <end position="451"/>
    </location>
</feature>
<dbReference type="SMART" id="SM00980">
    <property type="entry name" value="THAP"/>
    <property type="match status" value="1"/>
</dbReference>
<dbReference type="PANTHER" id="PTHR47305">
    <property type="entry name" value="BEN DOMAIN-CONTAINING PROTEIN 2"/>
    <property type="match status" value="1"/>
</dbReference>
<feature type="region of interest" description="Disordered" evidence="9">
    <location>
        <begin position="596"/>
        <end position="615"/>
    </location>
</feature>
<protein>
    <submittedName>
        <fullName evidence="13">Uncharacterized protein isoform X1</fullName>
    </submittedName>
</protein>
<gene>
    <name evidence="13" type="primary">LOC106587752</name>
</gene>
<dbReference type="SMART" id="SM01025">
    <property type="entry name" value="BEN"/>
    <property type="match status" value="1"/>
</dbReference>
<proteinExistence type="predicted"/>
<dbReference type="Pfam" id="PF10523">
    <property type="entry name" value="BEN"/>
    <property type="match status" value="1"/>
</dbReference>
<dbReference type="SUPFAM" id="SSF57716">
    <property type="entry name" value="Glucocorticoid receptor-like (DNA-binding domain)"/>
    <property type="match status" value="1"/>
</dbReference>
<feature type="domain" description="THAP-type" evidence="10">
    <location>
        <begin position="1"/>
        <end position="97"/>
    </location>
</feature>
<evidence type="ECO:0000256" key="7">
    <source>
        <dbReference type="PROSITE-ProRule" id="PRU00309"/>
    </source>
</evidence>
<dbReference type="RefSeq" id="XP_045564962.1">
    <property type="nucleotide sequence ID" value="XM_045709006.1"/>
</dbReference>
<dbReference type="Pfam" id="PF05485">
    <property type="entry name" value="THAP"/>
    <property type="match status" value="1"/>
</dbReference>
<keyword evidence="12" id="KW-1185">Reference proteome</keyword>
<evidence type="ECO:0000256" key="6">
    <source>
        <dbReference type="ARBA" id="ARBA00023242"/>
    </source>
</evidence>
<comment type="subcellular location">
    <subcellularLocation>
        <location evidence="1">Nucleus</location>
    </subcellularLocation>
</comment>
<dbReference type="PANTHER" id="PTHR47305:SF1">
    <property type="entry name" value="BEN DOMAIN-CONTAINING PROTEIN"/>
    <property type="match status" value="1"/>
</dbReference>
<evidence type="ECO:0000256" key="1">
    <source>
        <dbReference type="ARBA" id="ARBA00004123"/>
    </source>
</evidence>
<evidence type="ECO:0000256" key="9">
    <source>
        <dbReference type="SAM" id="MobiDB-lite"/>
    </source>
</evidence>
<evidence type="ECO:0000313" key="12">
    <source>
        <dbReference type="Proteomes" id="UP001652741"/>
    </source>
</evidence>
<feature type="coiled-coil region" evidence="8">
    <location>
        <begin position="164"/>
        <end position="198"/>
    </location>
</feature>
<keyword evidence="8" id="KW-0175">Coiled coil</keyword>
<feature type="domain" description="BEN" evidence="11">
    <location>
        <begin position="478"/>
        <end position="576"/>
    </location>
</feature>
<dbReference type="PROSITE" id="PS50950">
    <property type="entry name" value="ZF_THAP"/>
    <property type="match status" value="1"/>
</dbReference>
<keyword evidence="2" id="KW-0479">Metal-binding</keyword>
<keyword evidence="4" id="KW-0862">Zinc</keyword>
<keyword evidence="3 7" id="KW-0863">Zinc-finger</keyword>
<evidence type="ECO:0000313" key="13">
    <source>
        <dbReference type="RefSeq" id="XP_045564962.1"/>
    </source>
</evidence>
<sequence length="632" mass="71469">MQCCVWGCKAQYRKGGGLGFFRFPTGENEIAQSQRKTWIKMVKREEPDLPSRVGGKLVLQMGNDWHPTTSSRICGRHFVLKKPNLHPDHPDFAPSLFLHPEDYASSPNTAQTEGKRNLQSYDRAVKKKKKCLDLSEVGGADPRDSYADTTEETEEQDLGTCVSCEVLRKSLNDLQSRHDALQVEAVDLRAERDFYKENASQSSLFVDTFTDRDNQTHTVREVPSMAKPNGMNQQCTGMVEEPCLMEVEEPCLMEIEELCPVKVEGDYDQVLIKEEEQQVQIELCSPLASQDKVTHVSQDKPTQHNNIMKATRRPCLLAQDKPIQIVNTMSLTRVVASRPPSQVTMDKPIQLAKTNDQCFVKVEESCFVVEVDYDQMSIKEAEQQVQIEICSPLASQDKVTNVSHRLPIHVPKDKPIQLAKAVVESHLMTNHLPGSQTTAEPLQKTPLSAQRTPVAGKQIQRSITNTERDELLWLGYMKWNVRLPASTIRTAHKFQTPRATVQYLLHAVFSQCELATSNLKGIPALGLNKLDPDKLSAIRQFVATKFRRLDMRQCGKDWVKCRRQITSMLRNIRKEDRKTRGLSGNLCMIEKVVTDQSLPSQPSPPSFPSISQQHTAAFYSPTEEEEILCLES</sequence>
<dbReference type="Gene3D" id="1.10.10.2590">
    <property type="entry name" value="BEN domain"/>
    <property type="match status" value="1"/>
</dbReference>
<reference evidence="13" key="1">
    <citation type="submission" date="2025-08" db="UniProtKB">
        <authorList>
            <consortium name="RefSeq"/>
        </authorList>
    </citation>
    <scope>IDENTIFICATION</scope>
</reference>